<dbReference type="Proteomes" id="UP000291838">
    <property type="component" value="Unassembled WGS sequence"/>
</dbReference>
<dbReference type="CDD" id="cd02947">
    <property type="entry name" value="TRX_family"/>
    <property type="match status" value="1"/>
</dbReference>
<protein>
    <submittedName>
        <fullName evidence="3">Thioredoxin</fullName>
    </submittedName>
</protein>
<dbReference type="OrthoDB" id="1495530at2"/>
<dbReference type="Gene3D" id="3.40.30.10">
    <property type="entry name" value="Glutaredoxin"/>
    <property type="match status" value="1"/>
</dbReference>
<keyword evidence="1" id="KW-0812">Transmembrane</keyword>
<gene>
    <name evidence="3" type="ORF">EUA06_04970</name>
</gene>
<dbReference type="Pfam" id="PF00085">
    <property type="entry name" value="Thioredoxin"/>
    <property type="match status" value="1"/>
</dbReference>
<dbReference type="AlphaFoldDB" id="A0A4Q2RXI3"/>
<proteinExistence type="predicted"/>
<organism evidence="3 4">
    <name type="scientific">Nocardioides glacieisoli</name>
    <dbReference type="NCBI Taxonomy" id="1168730"/>
    <lineage>
        <taxon>Bacteria</taxon>
        <taxon>Bacillati</taxon>
        <taxon>Actinomycetota</taxon>
        <taxon>Actinomycetes</taxon>
        <taxon>Propionibacteriales</taxon>
        <taxon>Nocardioidaceae</taxon>
        <taxon>Nocardioides</taxon>
    </lineage>
</organism>
<accession>A0A4Q2RXI3</accession>
<dbReference type="EMBL" id="SDWS01000002">
    <property type="protein sequence ID" value="RYB92313.1"/>
    <property type="molecule type" value="Genomic_DNA"/>
</dbReference>
<dbReference type="InterPro" id="IPR036249">
    <property type="entry name" value="Thioredoxin-like_sf"/>
</dbReference>
<evidence type="ECO:0000313" key="4">
    <source>
        <dbReference type="Proteomes" id="UP000291838"/>
    </source>
</evidence>
<comment type="caution">
    <text evidence="3">The sequence shown here is derived from an EMBL/GenBank/DDBJ whole genome shotgun (WGS) entry which is preliminary data.</text>
</comment>
<sequence length="153" mass="16028">MTSGAWIAVGAVVLALAFGLWRLGTDGRFRGTHVVRRSNPLLLEEGRSPVARPAAEVVEAVGETLGERATLLQFSSAFCAPCRATRRVLADVAGLVEGVAHVEVDAEHHLDATRALGILRTPTTVVLDAAGLEITRATGAPTRDQVLSALAQA</sequence>
<evidence type="ECO:0000259" key="2">
    <source>
        <dbReference type="Pfam" id="PF00085"/>
    </source>
</evidence>
<evidence type="ECO:0000313" key="3">
    <source>
        <dbReference type="EMBL" id="RYB92313.1"/>
    </source>
</evidence>
<dbReference type="RefSeq" id="WP_129473918.1">
    <property type="nucleotide sequence ID" value="NZ_SDWS01000002.1"/>
</dbReference>
<keyword evidence="1" id="KW-0472">Membrane</keyword>
<evidence type="ECO:0000256" key="1">
    <source>
        <dbReference type="SAM" id="Phobius"/>
    </source>
</evidence>
<feature type="transmembrane region" description="Helical" evidence="1">
    <location>
        <begin position="6"/>
        <end position="23"/>
    </location>
</feature>
<feature type="domain" description="Thioredoxin" evidence="2">
    <location>
        <begin position="67"/>
        <end position="150"/>
    </location>
</feature>
<dbReference type="SUPFAM" id="SSF52833">
    <property type="entry name" value="Thioredoxin-like"/>
    <property type="match status" value="1"/>
</dbReference>
<dbReference type="InterPro" id="IPR013766">
    <property type="entry name" value="Thioredoxin_domain"/>
</dbReference>
<keyword evidence="4" id="KW-1185">Reference proteome</keyword>
<name>A0A4Q2RXI3_9ACTN</name>
<keyword evidence="1" id="KW-1133">Transmembrane helix</keyword>
<reference evidence="3 4" key="1">
    <citation type="submission" date="2019-01" db="EMBL/GenBank/DDBJ databases">
        <title>Novel species of Nocardioides.</title>
        <authorList>
            <person name="Liu Q."/>
            <person name="Xin Y.-H."/>
        </authorList>
    </citation>
    <scope>NUCLEOTIDE SEQUENCE [LARGE SCALE GENOMIC DNA]</scope>
    <source>
        <strain evidence="3 4">HLT3-15</strain>
    </source>
</reference>